<protein>
    <recommendedName>
        <fullName evidence="1">NYN domain-containing protein</fullName>
    </recommendedName>
</protein>
<name>A0A2R5FK61_NOSCO</name>
<evidence type="ECO:0000259" key="1">
    <source>
        <dbReference type="Pfam" id="PF01936"/>
    </source>
</evidence>
<dbReference type="OrthoDB" id="570660at2"/>
<dbReference type="Proteomes" id="UP000245124">
    <property type="component" value="Unassembled WGS sequence"/>
</dbReference>
<evidence type="ECO:0000313" key="3">
    <source>
        <dbReference type="Proteomes" id="UP000245124"/>
    </source>
</evidence>
<organism evidence="2 3">
    <name type="scientific">Nostoc commune NIES-4072</name>
    <dbReference type="NCBI Taxonomy" id="2005467"/>
    <lineage>
        <taxon>Bacteria</taxon>
        <taxon>Bacillati</taxon>
        <taxon>Cyanobacteriota</taxon>
        <taxon>Cyanophyceae</taxon>
        <taxon>Nostocales</taxon>
        <taxon>Nostocaceae</taxon>
        <taxon>Nostoc</taxon>
    </lineage>
</organism>
<comment type="caution">
    <text evidence="2">The sequence shown here is derived from an EMBL/GenBank/DDBJ whole genome shotgun (WGS) entry which is preliminary data.</text>
</comment>
<dbReference type="InterPro" id="IPR021139">
    <property type="entry name" value="NYN"/>
</dbReference>
<dbReference type="AlphaFoldDB" id="A0A2R5FK61"/>
<gene>
    <name evidence="2" type="ORF">NIES4072_15000</name>
</gene>
<dbReference type="EMBL" id="BDUD01000001">
    <property type="protein sequence ID" value="GBG17838.1"/>
    <property type="molecule type" value="Genomic_DNA"/>
</dbReference>
<dbReference type="RefSeq" id="WP_109007965.1">
    <property type="nucleotide sequence ID" value="NZ_BDUD01000001.1"/>
</dbReference>
<proteinExistence type="predicted"/>
<evidence type="ECO:0000313" key="2">
    <source>
        <dbReference type="EMBL" id="GBG17838.1"/>
    </source>
</evidence>
<reference evidence="2 3" key="1">
    <citation type="submission" date="2017-06" db="EMBL/GenBank/DDBJ databases">
        <title>Genome sequencing of cyanobaciteial culture collection at National Institute for Environmental Studies (NIES).</title>
        <authorList>
            <person name="Hirose Y."/>
            <person name="Shimura Y."/>
            <person name="Fujisawa T."/>
            <person name="Nakamura Y."/>
            <person name="Kawachi M."/>
        </authorList>
    </citation>
    <scope>NUCLEOTIDE SEQUENCE [LARGE SCALE GENOMIC DNA]</scope>
    <source>
        <strain evidence="2 3">NIES-4072</strain>
    </source>
</reference>
<accession>A0A2R5FK61</accession>
<dbReference type="GO" id="GO:0004540">
    <property type="term" value="F:RNA nuclease activity"/>
    <property type="evidence" value="ECO:0007669"/>
    <property type="project" value="InterPro"/>
</dbReference>
<keyword evidence="3" id="KW-1185">Reference proteome</keyword>
<dbReference type="Pfam" id="PF01936">
    <property type="entry name" value="NYN"/>
    <property type="match status" value="1"/>
</dbReference>
<feature type="domain" description="NYN" evidence="1">
    <location>
        <begin position="129"/>
        <end position="239"/>
    </location>
</feature>
<sequence length="427" mass="48200">MKCPRCESTLYRKNGRRNDKQNYLCKNCGKQFLEPAFPRSLEGELLANSNGHTKVSITETTEDPLVKNLPEEKITEKSLSSFSLRLAEELLQTILSPDWLESATFNQFIQKIQQKTEIKHQLEIGISLLLLDAENLKLDINSELFLASVCKYPLQVKIAFANWRNPSTGKQDIELYNRGYQLVHVPGGKDSADAKMIALGACVLRSYPTVKEILVCSGDGILIHLCNELQNQGLIVYWVRRQGQNLQIENRNTGKLTHYSLSMATEIPSLEQVVDKIQDLIKTEQESINARLNSLVAVATLFQERCDINTKHHSKQPEIEEIIPVTDDSSAQFIQKPEKQDSAEISNGETLDKLLLKIIQDIQIKSPETRLSVSKLGSELQKITRKSPNSIIKELKLGSNFTKYLESSPTFTLKASGKEYQVIPLCE</sequence>